<dbReference type="EMBL" id="BBLT01000001">
    <property type="protein sequence ID" value="GAL83424.1"/>
    <property type="molecule type" value="Genomic_DNA"/>
</dbReference>
<comment type="caution">
    <text evidence="2">The sequence shown here is derived from an EMBL/GenBank/DDBJ whole genome shotgun (WGS) entry which is preliminary data.</text>
</comment>
<reference evidence="2 3" key="1">
    <citation type="submission" date="2014-09" db="EMBL/GenBank/DDBJ databases">
        <title>Sporocytophaga myxococcoides PG-01 genome sequencing.</title>
        <authorList>
            <person name="Liu L."/>
            <person name="Gao P.J."/>
            <person name="Chen G.J."/>
            <person name="Wang L.S."/>
        </authorList>
    </citation>
    <scope>NUCLEOTIDE SEQUENCE [LARGE SCALE GENOMIC DNA]</scope>
    <source>
        <strain evidence="2 3">PG-01</strain>
    </source>
</reference>
<keyword evidence="1" id="KW-0812">Transmembrane</keyword>
<proteinExistence type="predicted"/>
<evidence type="ECO:0000313" key="3">
    <source>
        <dbReference type="Proteomes" id="UP000030185"/>
    </source>
</evidence>
<keyword evidence="1" id="KW-0472">Membrane</keyword>
<feature type="transmembrane region" description="Helical" evidence="1">
    <location>
        <begin position="147"/>
        <end position="166"/>
    </location>
</feature>
<evidence type="ECO:0000256" key="1">
    <source>
        <dbReference type="SAM" id="Phobius"/>
    </source>
</evidence>
<gene>
    <name evidence="2" type="ORF">MYP_651</name>
</gene>
<accession>A0A098LAG5</accession>
<evidence type="ECO:0000313" key="2">
    <source>
        <dbReference type="EMBL" id="GAL83424.1"/>
    </source>
</evidence>
<name>A0A098LAG5_9BACT</name>
<sequence length="170" mass="18402">MITHLSDASIKKLQDLKLKMTETCTEYNTQVGLKVDAPTEPTANFLGGLFGSSDKPTEAEIETLKKEAEAQGLTLEQYQAKLEKEGKSEKAGKIKSWLAAGGLSKTINEATNVVDSVFGLFGSLKGSSKSTITDPNLETDNTGKVPVYVWIVLGVIALLIIIFLIVKRNK</sequence>
<protein>
    <submittedName>
        <fullName evidence="2">Uncharacterized protein</fullName>
    </submittedName>
</protein>
<dbReference type="RefSeq" id="WP_045458268.1">
    <property type="nucleotide sequence ID" value="NZ_BBLT01000001.1"/>
</dbReference>
<dbReference type="STRING" id="153721.MYP_651"/>
<keyword evidence="3" id="KW-1185">Reference proteome</keyword>
<dbReference type="Proteomes" id="UP000030185">
    <property type="component" value="Unassembled WGS sequence"/>
</dbReference>
<dbReference type="AlphaFoldDB" id="A0A098LAG5"/>
<keyword evidence="1" id="KW-1133">Transmembrane helix</keyword>
<organism evidence="2 3">
    <name type="scientific">Sporocytophaga myxococcoides</name>
    <dbReference type="NCBI Taxonomy" id="153721"/>
    <lineage>
        <taxon>Bacteria</taxon>
        <taxon>Pseudomonadati</taxon>
        <taxon>Bacteroidota</taxon>
        <taxon>Cytophagia</taxon>
        <taxon>Cytophagales</taxon>
        <taxon>Cytophagaceae</taxon>
        <taxon>Sporocytophaga</taxon>
    </lineage>
</organism>